<protein>
    <recommendedName>
        <fullName evidence="2">DNA topoisomerase (ATP-hydrolyzing)</fullName>
        <ecNumber evidence="2">5.6.2.2</ecNumber>
    </recommendedName>
</protein>
<dbReference type="GO" id="GO:0009330">
    <property type="term" value="C:DNA topoisomerase type II (double strand cut, ATP-hydrolyzing) complex"/>
    <property type="evidence" value="ECO:0007669"/>
    <property type="project" value="TreeGrafter"/>
</dbReference>
<feature type="active site" description="O-(5'-phospho-DNA)-tyrosine intermediate" evidence="6">
    <location>
        <position position="124"/>
    </location>
</feature>
<evidence type="ECO:0000313" key="10">
    <source>
        <dbReference type="EMBL" id="QDF65188.1"/>
    </source>
</evidence>
<accession>A0A4Y6I8E8</accession>
<evidence type="ECO:0000256" key="6">
    <source>
        <dbReference type="PROSITE-ProRule" id="PRU01384"/>
    </source>
</evidence>
<dbReference type="GO" id="GO:0006265">
    <property type="term" value="P:DNA topological change"/>
    <property type="evidence" value="ECO:0007669"/>
    <property type="project" value="UniProtKB-UniRule"/>
</dbReference>
<dbReference type="GO" id="GO:0005737">
    <property type="term" value="C:cytoplasm"/>
    <property type="evidence" value="ECO:0007669"/>
    <property type="project" value="TreeGrafter"/>
</dbReference>
<evidence type="ECO:0000256" key="7">
    <source>
        <dbReference type="SAM" id="Coils"/>
    </source>
</evidence>
<evidence type="ECO:0000313" key="11">
    <source>
        <dbReference type="Proteomes" id="UP000315201"/>
    </source>
</evidence>
<evidence type="ECO:0000256" key="8">
    <source>
        <dbReference type="SAM" id="MobiDB-lite"/>
    </source>
</evidence>
<dbReference type="Gene3D" id="3.90.199.10">
    <property type="entry name" value="Topoisomerase II, domain 5"/>
    <property type="match status" value="1"/>
</dbReference>
<dbReference type="CDD" id="cd00187">
    <property type="entry name" value="TOP4c"/>
    <property type="match status" value="1"/>
</dbReference>
<keyword evidence="3 6" id="KW-0799">Topoisomerase</keyword>
<proteinExistence type="predicted"/>
<name>A0A4Y6I8E8_9MOLU</name>
<dbReference type="InterPro" id="IPR002205">
    <property type="entry name" value="Topo_IIA_dom_A"/>
</dbReference>
<dbReference type="Gene3D" id="2.120.10.90">
    <property type="entry name" value="DNA gyrase/topoisomerase IV, subunit A, C-terminal"/>
    <property type="match status" value="1"/>
</dbReference>
<dbReference type="InterPro" id="IPR013760">
    <property type="entry name" value="Topo_IIA-like_dom_sf"/>
</dbReference>
<dbReference type="InterPro" id="IPR050220">
    <property type="entry name" value="Type_II_DNA_Topoisomerases"/>
</dbReference>
<feature type="region of interest" description="Disordered" evidence="8">
    <location>
        <begin position="816"/>
        <end position="842"/>
    </location>
</feature>
<dbReference type="EMBL" id="CP041147">
    <property type="protein sequence ID" value="QDF65188.1"/>
    <property type="molecule type" value="Genomic_DNA"/>
</dbReference>
<comment type="catalytic activity">
    <reaction evidence="1 6">
        <text>ATP-dependent breakage, passage and rejoining of double-stranded DNA.</text>
        <dbReference type="EC" id="5.6.2.2"/>
    </reaction>
</comment>
<dbReference type="InterPro" id="IPR013757">
    <property type="entry name" value="Topo_IIA_A_a_sf"/>
</dbReference>
<gene>
    <name evidence="10" type="ORF">FIV53_02735</name>
</gene>
<dbReference type="RefSeq" id="WP_208664733.1">
    <property type="nucleotide sequence ID" value="NZ_CP041147.1"/>
</dbReference>
<evidence type="ECO:0000256" key="3">
    <source>
        <dbReference type="ARBA" id="ARBA00023029"/>
    </source>
</evidence>
<dbReference type="PROSITE" id="PS52040">
    <property type="entry name" value="TOPO_IIA"/>
    <property type="match status" value="1"/>
</dbReference>
<sequence length="863" mass="98022">MKNNKVINKIINESLEKIMSDRFGKYSKYVIQQRALPDVRDGLKPVHRRILYSMFVLGLFNDKAYKKSARIVGDVIGKYHPHGDSSVYDAMVNMSQWWKTNLPLLDMHGNIGSIDNDPAAAMRYTEVRMSKIAEYVLGDLKKKTVKFAPNFDDSEVEPVVLPSLFPNLIVNGSTGIAIGMATDMPPHNLAEVIDATTYRIVNSKGDFDNVNDFIKGPDFPTGGVIKGSEGILEALKTGRNNKDKIYLFSKYKVFTKDKNKFIEITEIPFNVVKSKLVYDIDLIIQNKDVDGIVEVKDQSDRNGINILITLDSNVNENSVLSYLFQKTDLKVNYSYNNTCIVNNSPKTLNMAQLIDEYISHIKDVKTKTLTYDLEKAKLRLEIVEGFIKVAEISDEVIRVIRQSEGSKAGVIANLIKHFAFSENQARAIAELRLYRLSRTDKEAYLKEKAELEKQIKRFEKLLNSNAEFNKFLIAELNAIKQQFGTPRKTEIEDQKFDFSYQQTDLVKEEELNIAISKDGYVKRLTNKVIDSNVLETYQLKEGDCLTFYHKVNSLHNLLIFTNLGNYIIVPAYKINETKWKENGIHLSNFADFMLSEQVVSVMVIKDWNSNAFVSLGTKNGFFKKVALKEFETTRINKSYTAIGLESGDSLINAHLSNGQGDIVILTQKGFASKYSETDISQYGTKAKGTKGVYLSLDDKVNNFIMISNDNSFAIVSNDGKIAKFKSNKITFVPKNNKGKSLWPNKLKFEISDIAEINKNTSLLVRDNLDKTFEEKIDHYGFSGVSASIEFLKCPTPAFVKFNKYTSDIDFKVSNSQDKSLNTETPKKQESKKDTKEKETFEEIQEENKKIVSSIDDILKRMKL</sequence>
<dbReference type="GO" id="GO:0003677">
    <property type="term" value="F:DNA binding"/>
    <property type="evidence" value="ECO:0007669"/>
    <property type="project" value="UniProtKB-UniRule"/>
</dbReference>
<dbReference type="AlphaFoldDB" id="A0A4Y6I8E8"/>
<dbReference type="InterPro" id="IPR035516">
    <property type="entry name" value="Gyrase/topoIV_suA_C"/>
</dbReference>
<dbReference type="Pfam" id="PF03989">
    <property type="entry name" value="DNA_gyraseA_C"/>
    <property type="match status" value="3"/>
</dbReference>
<keyword evidence="7" id="KW-0175">Coiled coil</keyword>
<evidence type="ECO:0000256" key="1">
    <source>
        <dbReference type="ARBA" id="ARBA00000185"/>
    </source>
</evidence>
<dbReference type="GO" id="GO:0034335">
    <property type="term" value="F:DNA negative supercoiling activity"/>
    <property type="evidence" value="ECO:0007669"/>
    <property type="project" value="UniProtKB-ARBA"/>
</dbReference>
<evidence type="ECO:0000256" key="4">
    <source>
        <dbReference type="ARBA" id="ARBA00023125"/>
    </source>
</evidence>
<feature type="coiled-coil region" evidence="7">
    <location>
        <begin position="434"/>
        <end position="461"/>
    </location>
</feature>
<keyword evidence="11" id="KW-1185">Reference proteome</keyword>
<evidence type="ECO:0000256" key="5">
    <source>
        <dbReference type="ARBA" id="ARBA00023235"/>
    </source>
</evidence>
<dbReference type="Gene3D" id="3.30.1360.40">
    <property type="match status" value="1"/>
</dbReference>
<evidence type="ECO:0000259" key="9">
    <source>
        <dbReference type="PROSITE" id="PS52040"/>
    </source>
</evidence>
<dbReference type="PANTHER" id="PTHR43493">
    <property type="entry name" value="DNA GYRASE/TOPOISOMERASE SUBUNIT A"/>
    <property type="match status" value="1"/>
</dbReference>
<dbReference type="Pfam" id="PF00521">
    <property type="entry name" value="DNA_topoisoIV"/>
    <property type="match status" value="1"/>
</dbReference>
<dbReference type="SUPFAM" id="SSF101904">
    <property type="entry name" value="GyrA/ParC C-terminal domain-like"/>
    <property type="match status" value="1"/>
</dbReference>
<reference evidence="10 11" key="1">
    <citation type="submission" date="2019-06" db="EMBL/GenBank/DDBJ databases">
        <title>Mycoplasma nasistruthionis sp. nov. str Ms03.</title>
        <authorList>
            <person name="Botes A."/>
        </authorList>
    </citation>
    <scope>NUCLEOTIDE SEQUENCE [LARGE SCALE GENOMIC DNA]</scope>
    <source>
        <strain evidence="10 11">Ms03</strain>
    </source>
</reference>
<keyword evidence="4 6" id="KW-0238">DNA-binding</keyword>
<keyword evidence="5 6" id="KW-0413">Isomerase</keyword>
<dbReference type="PANTHER" id="PTHR43493:SF9">
    <property type="entry name" value="DNA TOPOISOMERASE 4 SUBUNIT A"/>
    <property type="match status" value="1"/>
</dbReference>
<dbReference type="GO" id="GO:0005524">
    <property type="term" value="F:ATP binding"/>
    <property type="evidence" value="ECO:0007669"/>
    <property type="project" value="InterPro"/>
</dbReference>
<dbReference type="InterPro" id="IPR006691">
    <property type="entry name" value="GyrA/parC_rep"/>
</dbReference>
<evidence type="ECO:0000256" key="2">
    <source>
        <dbReference type="ARBA" id="ARBA00012895"/>
    </source>
</evidence>
<dbReference type="SUPFAM" id="SSF56719">
    <property type="entry name" value="Type II DNA topoisomerase"/>
    <property type="match status" value="1"/>
</dbReference>
<dbReference type="Proteomes" id="UP000315201">
    <property type="component" value="Chromosome"/>
</dbReference>
<dbReference type="InterPro" id="IPR013758">
    <property type="entry name" value="Topo_IIA_A/C_ab"/>
</dbReference>
<dbReference type="EC" id="5.6.2.2" evidence="2"/>
<feature type="domain" description="Topo IIA-type catalytic" evidence="9">
    <location>
        <begin position="36"/>
        <end position="505"/>
    </location>
</feature>
<organism evidence="10 11">
    <name type="scientific">Mycoplasma nasistruthionis</name>
    <dbReference type="NCBI Taxonomy" id="353852"/>
    <lineage>
        <taxon>Bacteria</taxon>
        <taxon>Bacillati</taxon>
        <taxon>Mycoplasmatota</taxon>
        <taxon>Mollicutes</taxon>
        <taxon>Mycoplasmataceae</taxon>
        <taxon>Mycoplasma</taxon>
    </lineage>
</organism>
<dbReference type="SMART" id="SM00434">
    <property type="entry name" value="TOP4c"/>
    <property type="match status" value="1"/>
</dbReference>
<dbReference type="Gene3D" id="1.10.268.10">
    <property type="entry name" value="Topoisomerase, domain 3"/>
    <property type="match status" value="1"/>
</dbReference>
<feature type="compositionally biased region" description="Basic and acidic residues" evidence="8">
    <location>
        <begin position="824"/>
        <end position="842"/>
    </location>
</feature>
<dbReference type="NCBIfam" id="NF004044">
    <property type="entry name" value="PRK05561.1"/>
    <property type="match status" value="1"/>
</dbReference>